<keyword evidence="1" id="KW-0812">Transmembrane</keyword>
<dbReference type="RefSeq" id="XP_067923512.1">
    <property type="nucleotide sequence ID" value="XM_068064511.1"/>
</dbReference>
<feature type="transmembrane region" description="Helical" evidence="1">
    <location>
        <begin position="163"/>
        <end position="180"/>
    </location>
</feature>
<dbReference type="Proteomes" id="UP000221165">
    <property type="component" value="Unassembled WGS sequence"/>
</dbReference>
<name>A0A2C6L1Z4_9APIC</name>
<keyword evidence="3" id="KW-1185">Reference proteome</keyword>
<evidence type="ECO:0008006" key="4">
    <source>
        <dbReference type="Google" id="ProtNLM"/>
    </source>
</evidence>
<organism evidence="2 3">
    <name type="scientific">Cystoisospora suis</name>
    <dbReference type="NCBI Taxonomy" id="483139"/>
    <lineage>
        <taxon>Eukaryota</taxon>
        <taxon>Sar</taxon>
        <taxon>Alveolata</taxon>
        <taxon>Apicomplexa</taxon>
        <taxon>Conoidasida</taxon>
        <taxon>Coccidia</taxon>
        <taxon>Eucoccidiorida</taxon>
        <taxon>Eimeriorina</taxon>
        <taxon>Sarcocystidae</taxon>
        <taxon>Cystoisospora</taxon>
    </lineage>
</organism>
<evidence type="ECO:0000313" key="3">
    <source>
        <dbReference type="Proteomes" id="UP000221165"/>
    </source>
</evidence>
<feature type="transmembrane region" description="Helical" evidence="1">
    <location>
        <begin position="111"/>
        <end position="132"/>
    </location>
</feature>
<comment type="caution">
    <text evidence="2">The sequence shown here is derived from an EMBL/GenBank/DDBJ whole genome shotgun (WGS) entry which is preliminary data.</text>
</comment>
<evidence type="ECO:0000313" key="2">
    <source>
        <dbReference type="EMBL" id="PHJ21833.1"/>
    </source>
</evidence>
<evidence type="ECO:0000256" key="1">
    <source>
        <dbReference type="SAM" id="Phobius"/>
    </source>
</evidence>
<dbReference type="VEuPathDB" id="ToxoDB:CSUI_004318"/>
<sequence>MVRVSSYHCLAFALGAVYVAPSVDPSSFSALLSPWSMKETSTCVLRLAEASAVRTVQRENVAEAEKGVVGANQGYDYDDDDDDVVPLKPKTPTIRSVSSTGHRRKKKMKQWLIWTSLGLSVAAVVGALAFAFRPGEVRQQLEIASASKDLVEDKAPPPEKDRFLLLRCAAVLVGLVAFPIQQARYKLQKLFFVSHSST</sequence>
<protein>
    <recommendedName>
        <fullName evidence="4">Transmembrane protein</fullName>
    </recommendedName>
</protein>
<dbReference type="EMBL" id="MIGC01001997">
    <property type="protein sequence ID" value="PHJ21833.1"/>
    <property type="molecule type" value="Genomic_DNA"/>
</dbReference>
<reference evidence="2 3" key="1">
    <citation type="journal article" date="2017" name="Int. J. Parasitol.">
        <title>The genome of the protozoan parasite Cystoisospora suis and a reverse vaccinology approach to identify vaccine candidates.</title>
        <authorList>
            <person name="Palmieri N."/>
            <person name="Shrestha A."/>
            <person name="Ruttkowski B."/>
            <person name="Beck T."/>
            <person name="Vogl C."/>
            <person name="Tomley F."/>
            <person name="Blake D.P."/>
            <person name="Joachim A."/>
        </authorList>
    </citation>
    <scope>NUCLEOTIDE SEQUENCE [LARGE SCALE GENOMIC DNA]</scope>
    <source>
        <strain evidence="2 3">Wien I</strain>
    </source>
</reference>
<dbReference type="GeneID" id="94427722"/>
<proteinExistence type="predicted"/>
<keyword evidence="1" id="KW-1133">Transmembrane helix</keyword>
<dbReference type="AlphaFoldDB" id="A0A2C6L1Z4"/>
<accession>A0A2C6L1Z4</accession>
<keyword evidence="1" id="KW-0472">Membrane</keyword>
<gene>
    <name evidence="2" type="ORF">CSUI_004318</name>
</gene>